<dbReference type="OrthoDB" id="8059989at2759"/>
<feature type="region of interest" description="Disordered" evidence="1">
    <location>
        <begin position="167"/>
        <end position="192"/>
    </location>
</feature>
<feature type="domain" description="DH" evidence="2">
    <location>
        <begin position="241"/>
        <end position="456"/>
    </location>
</feature>
<dbReference type="SUPFAM" id="SSF48065">
    <property type="entry name" value="DBL homology domain (DH-domain)"/>
    <property type="match status" value="1"/>
</dbReference>
<dbReference type="Gene3D" id="2.30.29.30">
    <property type="entry name" value="Pleckstrin-homology domain (PH domain)/Phosphotyrosine-binding domain (PTB)"/>
    <property type="match status" value="1"/>
</dbReference>
<dbReference type="InterPro" id="IPR035899">
    <property type="entry name" value="DBL_dom_sf"/>
</dbReference>
<evidence type="ECO:0000313" key="4">
    <source>
        <dbReference type="Proteomes" id="UP000298138"/>
    </source>
</evidence>
<dbReference type="PANTHER" id="PTHR45818:SF3">
    <property type="entry name" value="PROTEIN VAV"/>
    <property type="match status" value="1"/>
</dbReference>
<dbReference type="GO" id="GO:0005737">
    <property type="term" value="C:cytoplasm"/>
    <property type="evidence" value="ECO:0007669"/>
    <property type="project" value="TreeGrafter"/>
</dbReference>
<accession>A0A4S2N344</accession>
<dbReference type="InterPro" id="IPR000219">
    <property type="entry name" value="DH_dom"/>
</dbReference>
<name>A0A4S2N344_9PEZI</name>
<dbReference type="SUPFAM" id="SSF50729">
    <property type="entry name" value="PH domain-like"/>
    <property type="match status" value="1"/>
</dbReference>
<keyword evidence="4" id="KW-1185">Reference proteome</keyword>
<dbReference type="STRING" id="341454.A0A4S2N344"/>
<protein>
    <recommendedName>
        <fullName evidence="2">DH domain-containing protein</fullName>
    </recommendedName>
</protein>
<evidence type="ECO:0000259" key="2">
    <source>
        <dbReference type="PROSITE" id="PS50010"/>
    </source>
</evidence>
<dbReference type="Pfam" id="PF00621">
    <property type="entry name" value="RhoGEF"/>
    <property type="match status" value="1"/>
</dbReference>
<dbReference type="AlphaFoldDB" id="A0A4S2N344"/>
<feature type="region of interest" description="Disordered" evidence="1">
    <location>
        <begin position="745"/>
        <end position="853"/>
    </location>
</feature>
<dbReference type="PROSITE" id="PS50010">
    <property type="entry name" value="DH_2"/>
    <property type="match status" value="1"/>
</dbReference>
<reference evidence="3 4" key="1">
    <citation type="submission" date="2019-04" db="EMBL/GenBank/DDBJ databases">
        <title>Comparative genomics and transcriptomics to analyze fruiting body development in filamentous ascomycetes.</title>
        <authorList>
            <consortium name="DOE Joint Genome Institute"/>
            <person name="Lutkenhaus R."/>
            <person name="Traeger S."/>
            <person name="Breuer J."/>
            <person name="Kuo A."/>
            <person name="Lipzen A."/>
            <person name="Pangilinan J."/>
            <person name="Dilworth D."/>
            <person name="Sandor L."/>
            <person name="Poggeler S."/>
            <person name="Barry K."/>
            <person name="Grigoriev I.V."/>
            <person name="Nowrousian M."/>
        </authorList>
    </citation>
    <scope>NUCLEOTIDE SEQUENCE [LARGE SCALE GENOMIC DNA]</scope>
    <source>
        <strain evidence="3 4">CBS 389.68</strain>
    </source>
</reference>
<dbReference type="EMBL" id="ML220113">
    <property type="protein sequence ID" value="TGZ83568.1"/>
    <property type="molecule type" value="Genomic_DNA"/>
</dbReference>
<gene>
    <name evidence="3" type="ORF">EX30DRAFT_368910</name>
</gene>
<dbReference type="InParanoid" id="A0A4S2N344"/>
<dbReference type="Proteomes" id="UP000298138">
    <property type="component" value="Unassembled WGS sequence"/>
</dbReference>
<dbReference type="PANTHER" id="PTHR45818">
    <property type="entry name" value="PROTEIN VAV"/>
    <property type="match status" value="1"/>
</dbReference>
<feature type="compositionally biased region" description="Polar residues" evidence="1">
    <location>
        <begin position="877"/>
        <end position="899"/>
    </location>
</feature>
<feature type="compositionally biased region" description="Low complexity" evidence="1">
    <location>
        <begin position="791"/>
        <end position="814"/>
    </location>
</feature>
<sequence>MALLTHHTSTCADAFSSALFKDNGKGIYGIPCRDSSSRTSILSEVESVFEKGRSANNSRADNTLRKIPTIPQIRQEDRERAQHKTLDLPSIQISGTCVSLANLNDASSLSSYDDDEVFVSAGTSLHADSEAHSVARAKACCPGSTATVEKQPYVFSKWMKTMVRKSAGESKHNRLPLPDQFRSKGSLAPSDVRSKASSDRFVSGVQAASITIASCLWSVHTEERRNSMAGLDDATLERMMDRKHVLEELITTEEYYIRDLKSLRDQYLPILRECVWVSAETRQTMNRNVSEMLDIHVRLLDDISRALPCINQMMMKAAEMDMNRCQVLADPAAAAEVAKVFDATAMAFFVYEEYSAKYEEVVQAPKRTHKNTKEYGKGIETLTGAANSWDNRGEYGKRAMELYDMLFKPIQRLCKYPLLFRDIAKYTPAIDCPNTNRLLEKVRQRLDDQVHQVNIANSDPTRTRDKVKKTWVLQDRLRFDNKSDNPARLLGHVSLCGTLHVTWQNKREQVPHEYMACILFRSYLVLASVARHDQYKVKFAIPLAFAHLEGVHHGKGLYCPNAPHTSKVVFEVDHRIYEVLLSACSEVEHNTWVSMLQEHIAAETQDYNEYCTTNAGFCITIPSDIRSVGDVVGRPGTLARHQSLHANASASGLECNGRYIIINNLLSSTDPYGAEPSIYRSHSAPSAGDIAGVPVINLKRSERNHIESKLEEVWTKELIPFNATRTVKESSNTIKRLSVMSLISTKKPSNSSNVSISAQSDSVVIDGNDRQSAKSSRRPSMKSFRSKTSNSKNTPPSPTKRSSSLRSKLSLTSSVKNSMTETIDSRSSSFSSRKRNIRPQSDTSRWKPSGGTSLLDVVCMSPVSLTGRSGEFDPTSPDKTTNLPTPPSSNGDTSDSFSFTKPKIIQDDRRTFSLQSQKKSAATHIHEIELIRRHTLILHPPTNRSWRTVKRKKVKRVSQELLRERKQSADIIRAALPAIEIKQA</sequence>
<dbReference type="Gene3D" id="1.20.900.10">
    <property type="entry name" value="Dbl homology (DH) domain"/>
    <property type="match status" value="1"/>
</dbReference>
<dbReference type="InterPro" id="IPR011993">
    <property type="entry name" value="PH-like_dom_sf"/>
</dbReference>
<organism evidence="3 4">
    <name type="scientific">Ascodesmis nigricans</name>
    <dbReference type="NCBI Taxonomy" id="341454"/>
    <lineage>
        <taxon>Eukaryota</taxon>
        <taxon>Fungi</taxon>
        <taxon>Dikarya</taxon>
        <taxon>Ascomycota</taxon>
        <taxon>Pezizomycotina</taxon>
        <taxon>Pezizomycetes</taxon>
        <taxon>Pezizales</taxon>
        <taxon>Ascodesmidaceae</taxon>
        <taxon>Ascodesmis</taxon>
    </lineage>
</organism>
<feature type="region of interest" description="Disordered" evidence="1">
    <location>
        <begin position="865"/>
        <end position="899"/>
    </location>
</feature>
<dbReference type="SMART" id="SM00325">
    <property type="entry name" value="RhoGEF"/>
    <property type="match status" value="1"/>
</dbReference>
<feature type="compositionally biased region" description="Low complexity" evidence="1">
    <location>
        <begin position="749"/>
        <end position="763"/>
    </location>
</feature>
<evidence type="ECO:0000256" key="1">
    <source>
        <dbReference type="SAM" id="MobiDB-lite"/>
    </source>
</evidence>
<evidence type="ECO:0000313" key="3">
    <source>
        <dbReference type="EMBL" id="TGZ83568.1"/>
    </source>
</evidence>
<dbReference type="GO" id="GO:0005085">
    <property type="term" value="F:guanyl-nucleotide exchange factor activity"/>
    <property type="evidence" value="ECO:0007669"/>
    <property type="project" value="InterPro"/>
</dbReference>
<proteinExistence type="predicted"/>